<dbReference type="PANTHER" id="PTHR46382">
    <property type="entry name" value="PHOSPHATIDATE CYTIDYLYLTRANSFERASE"/>
    <property type="match status" value="1"/>
</dbReference>
<reference evidence="19" key="1">
    <citation type="submission" date="2019-11" db="EMBL/GenBank/DDBJ databases">
        <authorList>
            <person name="Feng L."/>
        </authorList>
    </citation>
    <scope>NUCLEOTIDE SEQUENCE</scope>
    <source>
        <strain evidence="19">AcaccaeLFYP115</strain>
    </source>
</reference>
<dbReference type="InterPro" id="IPR000374">
    <property type="entry name" value="PC_trans"/>
</dbReference>
<keyword evidence="16" id="KW-0594">Phospholipid biosynthesis</keyword>
<evidence type="ECO:0000256" key="14">
    <source>
        <dbReference type="ARBA" id="ARBA00023098"/>
    </source>
</evidence>
<evidence type="ECO:0000256" key="5">
    <source>
        <dbReference type="ARBA" id="ARBA00010185"/>
    </source>
</evidence>
<dbReference type="UniPathway" id="UPA00557">
    <property type="reaction ID" value="UER00614"/>
</dbReference>
<comment type="catalytic activity">
    <reaction evidence="1 18">
        <text>a 1,2-diacyl-sn-glycero-3-phosphate + CTP + H(+) = a CDP-1,2-diacyl-sn-glycerol + diphosphate</text>
        <dbReference type="Rhea" id="RHEA:16229"/>
        <dbReference type="ChEBI" id="CHEBI:15378"/>
        <dbReference type="ChEBI" id="CHEBI:33019"/>
        <dbReference type="ChEBI" id="CHEBI:37563"/>
        <dbReference type="ChEBI" id="CHEBI:58332"/>
        <dbReference type="ChEBI" id="CHEBI:58608"/>
        <dbReference type="EC" id="2.7.7.41"/>
    </reaction>
</comment>
<dbReference type="GO" id="GO:0004605">
    <property type="term" value="F:phosphatidate cytidylyltransferase activity"/>
    <property type="evidence" value="ECO:0007669"/>
    <property type="project" value="UniProtKB-EC"/>
</dbReference>
<keyword evidence="9" id="KW-0444">Lipid biosynthesis</keyword>
<dbReference type="AlphaFoldDB" id="A0A6N2TCF0"/>
<organism evidence="19">
    <name type="scientific">Anaerostipes caccae</name>
    <dbReference type="NCBI Taxonomy" id="105841"/>
    <lineage>
        <taxon>Bacteria</taxon>
        <taxon>Bacillati</taxon>
        <taxon>Bacillota</taxon>
        <taxon>Clostridia</taxon>
        <taxon>Lachnospirales</taxon>
        <taxon>Lachnospiraceae</taxon>
        <taxon>Anaerostipes</taxon>
    </lineage>
</organism>
<keyword evidence="17" id="KW-1208">Phospholipid metabolism</keyword>
<name>A0A6N2TCF0_9FIRM</name>
<evidence type="ECO:0000256" key="11">
    <source>
        <dbReference type="ARBA" id="ARBA00022692"/>
    </source>
</evidence>
<evidence type="ECO:0000256" key="2">
    <source>
        <dbReference type="ARBA" id="ARBA00004651"/>
    </source>
</evidence>
<evidence type="ECO:0000256" key="12">
    <source>
        <dbReference type="ARBA" id="ARBA00022695"/>
    </source>
</evidence>
<evidence type="ECO:0000256" key="16">
    <source>
        <dbReference type="ARBA" id="ARBA00023209"/>
    </source>
</evidence>
<evidence type="ECO:0000256" key="18">
    <source>
        <dbReference type="RuleBase" id="RU003938"/>
    </source>
</evidence>
<evidence type="ECO:0000256" key="8">
    <source>
        <dbReference type="ARBA" id="ARBA00022475"/>
    </source>
</evidence>
<evidence type="ECO:0000256" key="6">
    <source>
        <dbReference type="ARBA" id="ARBA00012487"/>
    </source>
</evidence>
<dbReference type="EC" id="2.7.7.41" evidence="6 18"/>
<evidence type="ECO:0000256" key="3">
    <source>
        <dbReference type="ARBA" id="ARBA00005119"/>
    </source>
</evidence>
<evidence type="ECO:0000256" key="15">
    <source>
        <dbReference type="ARBA" id="ARBA00023136"/>
    </source>
</evidence>
<dbReference type="EMBL" id="CACRSQ010000003">
    <property type="protein sequence ID" value="VYT02252.1"/>
    <property type="molecule type" value="Genomic_DNA"/>
</dbReference>
<keyword evidence="13" id="KW-1133">Transmembrane helix</keyword>
<dbReference type="GO" id="GO:0005886">
    <property type="term" value="C:plasma membrane"/>
    <property type="evidence" value="ECO:0007669"/>
    <property type="project" value="UniProtKB-SubCell"/>
</dbReference>
<comment type="pathway">
    <text evidence="3 18">Phospholipid metabolism; CDP-diacylglycerol biosynthesis; CDP-diacylglycerol from sn-glycerol 3-phosphate: step 3/3.</text>
</comment>
<dbReference type="PANTHER" id="PTHR46382:SF1">
    <property type="entry name" value="PHOSPHATIDATE CYTIDYLYLTRANSFERASE"/>
    <property type="match status" value="1"/>
</dbReference>
<evidence type="ECO:0000256" key="1">
    <source>
        <dbReference type="ARBA" id="ARBA00001698"/>
    </source>
</evidence>
<keyword evidence="10 18" id="KW-0808">Transferase</keyword>
<keyword evidence="14" id="KW-0443">Lipid metabolism</keyword>
<keyword evidence="11 18" id="KW-0812">Transmembrane</keyword>
<comment type="similarity">
    <text evidence="5 18">Belongs to the CDS family.</text>
</comment>
<comment type="pathway">
    <text evidence="4">Lipid metabolism.</text>
</comment>
<evidence type="ECO:0000256" key="10">
    <source>
        <dbReference type="ARBA" id="ARBA00022679"/>
    </source>
</evidence>
<keyword evidence="15" id="KW-0472">Membrane</keyword>
<evidence type="ECO:0000313" key="19">
    <source>
        <dbReference type="EMBL" id="VYT02252.1"/>
    </source>
</evidence>
<evidence type="ECO:0000256" key="4">
    <source>
        <dbReference type="ARBA" id="ARBA00005189"/>
    </source>
</evidence>
<evidence type="ECO:0000256" key="9">
    <source>
        <dbReference type="ARBA" id="ARBA00022516"/>
    </source>
</evidence>
<proteinExistence type="inferred from homology"/>
<dbReference type="RefSeq" id="WP_006566984.1">
    <property type="nucleotide sequence ID" value="NZ_BAABRZ010000001.1"/>
</dbReference>
<dbReference type="GO" id="GO:0016024">
    <property type="term" value="P:CDP-diacylglycerol biosynthetic process"/>
    <property type="evidence" value="ECO:0007669"/>
    <property type="project" value="UniProtKB-UniPathway"/>
</dbReference>
<comment type="subcellular location">
    <subcellularLocation>
        <location evidence="2">Cell membrane</location>
        <topology evidence="2">Multi-pass membrane protein</topology>
    </subcellularLocation>
</comment>
<keyword evidence="8" id="KW-1003">Cell membrane</keyword>
<accession>A0A6N2TCF0</accession>
<evidence type="ECO:0000256" key="13">
    <source>
        <dbReference type="ARBA" id="ARBA00022989"/>
    </source>
</evidence>
<dbReference type="Pfam" id="PF01148">
    <property type="entry name" value="CTP_transf_1"/>
    <property type="match status" value="1"/>
</dbReference>
<sequence length="271" mass="29630">MFKQRLISGIALVAVTVLGLYLGGIVTLLLTAIVALIGYNEILKIFNIEKSSLAVLGYTGTILYYAALFFDLGQWSTSIIILFMIFLLGCYVVRFPKYHMNQVMACFFGFVYVSVMISYIYQLRIAQNGGEFIVLLFLAAWGNDTLAYCTGMLIGKHKMTPKLSPKKSIEGLIGGILGAVILGAAYGIYLKTRIRFNFNPMMMFGIICGIGAAISVIGDLAASAIKRDSKIKDFGTLIPGHGGILDRFDSIILIAPVIYYLTMMISGGTMQ</sequence>
<evidence type="ECO:0000256" key="7">
    <source>
        <dbReference type="ARBA" id="ARBA00019373"/>
    </source>
</evidence>
<dbReference type="GeneID" id="69470949"/>
<protein>
    <recommendedName>
        <fullName evidence="7 18">Phosphatidate cytidylyltransferase</fullName>
        <ecNumber evidence="6 18">2.7.7.41</ecNumber>
    </recommendedName>
</protein>
<dbReference type="PROSITE" id="PS01315">
    <property type="entry name" value="CDS"/>
    <property type="match status" value="1"/>
</dbReference>
<keyword evidence="12 18" id="KW-0548">Nucleotidyltransferase</keyword>
<evidence type="ECO:0000256" key="17">
    <source>
        <dbReference type="ARBA" id="ARBA00023264"/>
    </source>
</evidence>
<gene>
    <name evidence="19" type="primary">cdsA</name>
    <name evidence="19" type="ORF">ACLFYP115_01335</name>
</gene>